<dbReference type="EMBL" id="NWTK01000010">
    <property type="protein sequence ID" value="PKR53183.1"/>
    <property type="molecule type" value="Genomic_DNA"/>
</dbReference>
<dbReference type="RefSeq" id="WP_101268354.1">
    <property type="nucleotide sequence ID" value="NZ_NWTK01000010.1"/>
</dbReference>
<accession>A0A2N3KRS0</accession>
<dbReference type="SUPFAM" id="SSF103481">
    <property type="entry name" value="Multidrug resistance efflux transporter EmrE"/>
    <property type="match status" value="2"/>
</dbReference>
<dbReference type="AlphaFoldDB" id="A0A2N3KRS0"/>
<feature type="transmembrane region" description="Helical" evidence="1">
    <location>
        <begin position="247"/>
        <end position="265"/>
    </location>
</feature>
<reference evidence="3 4" key="1">
    <citation type="submission" date="2017-09" db="EMBL/GenBank/DDBJ databases">
        <title>Biodiversity and function of Thalassospira species in the particle-attached aromatic-hydrocarbon-degrading consortia from the surface seawater of the South China Sea.</title>
        <authorList>
            <person name="Dong C."/>
            <person name="Liu R."/>
            <person name="Shao Z."/>
        </authorList>
    </citation>
    <scope>NUCLEOTIDE SEQUENCE [LARGE SCALE GENOMIC DNA]</scope>
    <source>
        <strain evidence="3 4">CSC1P2</strain>
    </source>
</reference>
<dbReference type="Pfam" id="PF00892">
    <property type="entry name" value="EamA"/>
    <property type="match status" value="2"/>
</dbReference>
<evidence type="ECO:0000313" key="4">
    <source>
        <dbReference type="Proteomes" id="UP000233597"/>
    </source>
</evidence>
<keyword evidence="1" id="KW-0812">Transmembrane</keyword>
<evidence type="ECO:0000259" key="2">
    <source>
        <dbReference type="Pfam" id="PF00892"/>
    </source>
</evidence>
<dbReference type="GO" id="GO:0016020">
    <property type="term" value="C:membrane"/>
    <property type="evidence" value="ECO:0007669"/>
    <property type="project" value="InterPro"/>
</dbReference>
<comment type="caution">
    <text evidence="3">The sequence shown here is derived from an EMBL/GenBank/DDBJ whole genome shotgun (WGS) entry which is preliminary data.</text>
</comment>
<feature type="transmembrane region" description="Helical" evidence="1">
    <location>
        <begin position="32"/>
        <end position="54"/>
    </location>
</feature>
<dbReference type="InterPro" id="IPR000620">
    <property type="entry name" value="EamA_dom"/>
</dbReference>
<dbReference type="PANTHER" id="PTHR22911">
    <property type="entry name" value="ACYL-MALONYL CONDENSING ENZYME-RELATED"/>
    <property type="match status" value="1"/>
</dbReference>
<proteinExistence type="predicted"/>
<protein>
    <submittedName>
        <fullName evidence="3">EamA family transporter</fullName>
    </submittedName>
</protein>
<evidence type="ECO:0000256" key="1">
    <source>
        <dbReference type="SAM" id="Phobius"/>
    </source>
</evidence>
<organism evidence="3 4">
    <name type="scientific">Thalassospira marina</name>
    <dbReference type="NCBI Taxonomy" id="2048283"/>
    <lineage>
        <taxon>Bacteria</taxon>
        <taxon>Pseudomonadati</taxon>
        <taxon>Pseudomonadota</taxon>
        <taxon>Alphaproteobacteria</taxon>
        <taxon>Rhodospirillales</taxon>
        <taxon>Thalassospiraceae</taxon>
        <taxon>Thalassospira</taxon>
    </lineage>
</organism>
<feature type="transmembrane region" description="Helical" evidence="1">
    <location>
        <begin position="97"/>
        <end position="114"/>
    </location>
</feature>
<feature type="transmembrane region" description="Helical" evidence="1">
    <location>
        <begin position="271"/>
        <end position="291"/>
    </location>
</feature>
<feature type="domain" description="EamA" evidence="2">
    <location>
        <begin position="26"/>
        <end position="138"/>
    </location>
</feature>
<dbReference type="Proteomes" id="UP000233597">
    <property type="component" value="Unassembled WGS sequence"/>
</dbReference>
<sequence length="304" mass="32280">MNEKTRGTLEMAAAMSILGTIGWFVIVSEQPAINVVFWRCVFGAAALFAICAGLGLLRGLLNLRTVLWSALGGAAIVINWFLLFASFKEASISISTALYNTQPFMLLGFGALFAGEKITLNKLFWLTLAFIGLLFIVTGNDGGDDAQGGVGTSLLGIVMALGAAFFWAIAVIITKKLKGTPPHLIALVQVTVGILMLAPFADFTNLPATGFSWLSLVIIGAVHTGLIYVLMYGAVQKLPTHLQGSLTFLYPVVAIVIDVIAFHHRLGTGQILGAAAILVGAAGMNLGWRVFGRKTQQARNIKTA</sequence>
<evidence type="ECO:0000313" key="3">
    <source>
        <dbReference type="EMBL" id="PKR53183.1"/>
    </source>
</evidence>
<name>A0A2N3KRS0_9PROT</name>
<feature type="domain" description="EamA" evidence="2">
    <location>
        <begin position="155"/>
        <end position="285"/>
    </location>
</feature>
<feature type="transmembrane region" description="Helical" evidence="1">
    <location>
        <begin position="7"/>
        <end position="26"/>
    </location>
</feature>
<keyword evidence="1" id="KW-1133">Transmembrane helix</keyword>
<feature type="transmembrane region" description="Helical" evidence="1">
    <location>
        <begin position="152"/>
        <end position="172"/>
    </location>
</feature>
<feature type="transmembrane region" description="Helical" evidence="1">
    <location>
        <begin position="213"/>
        <end position="235"/>
    </location>
</feature>
<dbReference type="OrthoDB" id="9814238at2"/>
<dbReference type="InterPro" id="IPR037185">
    <property type="entry name" value="EmrE-like"/>
</dbReference>
<gene>
    <name evidence="3" type="ORF">COO20_16085</name>
</gene>
<feature type="transmembrane region" description="Helical" evidence="1">
    <location>
        <begin position="123"/>
        <end position="140"/>
    </location>
</feature>
<dbReference type="PANTHER" id="PTHR22911:SF102">
    <property type="entry name" value="MEMBRANE PROTEIN"/>
    <property type="match status" value="1"/>
</dbReference>
<keyword evidence="1" id="KW-0472">Membrane</keyword>
<feature type="transmembrane region" description="Helical" evidence="1">
    <location>
        <begin position="184"/>
        <end position="201"/>
    </location>
</feature>
<feature type="transmembrane region" description="Helical" evidence="1">
    <location>
        <begin position="66"/>
        <end position="85"/>
    </location>
</feature>